<dbReference type="AlphaFoldDB" id="A0A915EXT3"/>
<comment type="similarity">
    <text evidence="1">Belongs to the FAD-dependent oxidoreductase family.</text>
</comment>
<evidence type="ECO:0000256" key="2">
    <source>
        <dbReference type="ARBA" id="ARBA00013928"/>
    </source>
</evidence>
<keyword evidence="8" id="KW-0862">Zinc</keyword>
<dbReference type="Gene3D" id="3.30.40.10">
    <property type="entry name" value="Zinc/RING finger domain, C3HC4 (zinc finger)"/>
    <property type="match status" value="1"/>
</dbReference>
<evidence type="ECO:0000256" key="9">
    <source>
        <dbReference type="ARBA" id="ARBA00023002"/>
    </source>
</evidence>
<keyword evidence="3" id="KW-0132">Cell division</keyword>
<keyword evidence="5 10" id="KW-0479">Metal-binding</keyword>
<dbReference type="GO" id="GO:0016174">
    <property type="term" value="F:NAD(P)H oxidase H2O2-forming activity"/>
    <property type="evidence" value="ECO:0007669"/>
    <property type="project" value="TreeGrafter"/>
</dbReference>
<dbReference type="InterPro" id="IPR023753">
    <property type="entry name" value="FAD/NAD-binding_dom"/>
</dbReference>
<evidence type="ECO:0000256" key="11">
    <source>
        <dbReference type="SAM" id="MobiDB-lite"/>
    </source>
</evidence>
<dbReference type="InterPro" id="IPR016156">
    <property type="entry name" value="FAD/NAD-linked_Rdtase_dimer_sf"/>
</dbReference>
<dbReference type="GO" id="GO:0005739">
    <property type="term" value="C:mitochondrion"/>
    <property type="evidence" value="ECO:0007669"/>
    <property type="project" value="TreeGrafter"/>
</dbReference>
<dbReference type="GO" id="GO:0008270">
    <property type="term" value="F:zinc ion binding"/>
    <property type="evidence" value="ECO:0007669"/>
    <property type="project" value="UniProtKB-KW"/>
</dbReference>
<keyword evidence="12" id="KW-1133">Transmembrane helix</keyword>
<keyword evidence="5 10" id="KW-0863">Zinc-finger</keyword>
<keyword evidence="4" id="KW-0285">Flavoprotein</keyword>
<dbReference type="GO" id="GO:0033108">
    <property type="term" value="P:mitochondrial respiratory chain complex assembly"/>
    <property type="evidence" value="ECO:0007669"/>
    <property type="project" value="TreeGrafter"/>
</dbReference>
<dbReference type="Gene3D" id="3.30.390.30">
    <property type="match status" value="1"/>
</dbReference>
<keyword evidence="14" id="KW-1185">Reference proteome</keyword>
<feature type="transmembrane region" description="Helical" evidence="12">
    <location>
        <begin position="29"/>
        <end position="50"/>
    </location>
</feature>
<dbReference type="PANTHER" id="PTHR43557:SF4">
    <property type="entry name" value="APOPTOSIS-INDUCING FACTOR 1, MITOCHONDRIAL"/>
    <property type="match status" value="1"/>
</dbReference>
<feature type="compositionally biased region" description="Basic and acidic residues" evidence="11">
    <location>
        <begin position="217"/>
        <end position="230"/>
    </location>
</feature>
<dbReference type="Gene3D" id="3.50.50.60">
    <property type="entry name" value="FAD/NAD(P)-binding domain"/>
    <property type="match status" value="2"/>
</dbReference>
<dbReference type="Pfam" id="PF12861">
    <property type="entry name" value="zf-ANAPC11"/>
    <property type="match status" value="1"/>
</dbReference>
<evidence type="ECO:0000256" key="1">
    <source>
        <dbReference type="ARBA" id="ARBA00006442"/>
    </source>
</evidence>
<organism evidence="14 15">
    <name type="scientific">Echinococcus canadensis</name>
    <dbReference type="NCBI Taxonomy" id="519352"/>
    <lineage>
        <taxon>Eukaryota</taxon>
        <taxon>Metazoa</taxon>
        <taxon>Spiralia</taxon>
        <taxon>Lophotrochozoa</taxon>
        <taxon>Platyhelminthes</taxon>
        <taxon>Cestoda</taxon>
        <taxon>Eucestoda</taxon>
        <taxon>Cyclophyllidea</taxon>
        <taxon>Taeniidae</taxon>
        <taxon>Echinococcus</taxon>
        <taxon>Echinococcus canadensis group</taxon>
    </lineage>
</organism>
<dbReference type="Pfam" id="PF07992">
    <property type="entry name" value="Pyr_redox_2"/>
    <property type="match status" value="1"/>
</dbReference>
<dbReference type="PRINTS" id="PR00368">
    <property type="entry name" value="FADPNR"/>
</dbReference>
<evidence type="ECO:0000313" key="14">
    <source>
        <dbReference type="Proteomes" id="UP000887562"/>
    </source>
</evidence>
<keyword evidence="6" id="KW-0131">Cell cycle</keyword>
<evidence type="ECO:0000256" key="7">
    <source>
        <dbReference type="ARBA" id="ARBA00022827"/>
    </source>
</evidence>
<dbReference type="InterPro" id="IPR036188">
    <property type="entry name" value="FAD/NAD-bd_sf"/>
</dbReference>
<dbReference type="SUPFAM" id="SSF57850">
    <property type="entry name" value="RING/U-box"/>
    <property type="match status" value="1"/>
</dbReference>
<keyword evidence="12" id="KW-0472">Membrane</keyword>
<feature type="transmembrane region" description="Helical" evidence="12">
    <location>
        <begin position="182"/>
        <end position="203"/>
    </location>
</feature>
<dbReference type="GO" id="GO:0005680">
    <property type="term" value="C:anaphase-promoting complex"/>
    <property type="evidence" value="ECO:0007669"/>
    <property type="project" value="InterPro"/>
</dbReference>
<evidence type="ECO:0000256" key="3">
    <source>
        <dbReference type="ARBA" id="ARBA00022618"/>
    </source>
</evidence>
<dbReference type="GO" id="GO:0071949">
    <property type="term" value="F:FAD binding"/>
    <property type="evidence" value="ECO:0007669"/>
    <property type="project" value="TreeGrafter"/>
</dbReference>
<dbReference type="Proteomes" id="UP000887562">
    <property type="component" value="Unplaced"/>
</dbReference>
<evidence type="ECO:0000259" key="13">
    <source>
        <dbReference type="PROSITE" id="PS50089"/>
    </source>
</evidence>
<dbReference type="GO" id="GO:0031145">
    <property type="term" value="P:anaphase-promoting complex-dependent catabolic process"/>
    <property type="evidence" value="ECO:0007669"/>
    <property type="project" value="InterPro"/>
</dbReference>
<dbReference type="SUPFAM" id="SSF51905">
    <property type="entry name" value="FAD/NAD(P)-binding domain"/>
    <property type="match status" value="2"/>
</dbReference>
<dbReference type="CDD" id="cd16456">
    <property type="entry name" value="RING-H2_APC11"/>
    <property type="match status" value="1"/>
</dbReference>
<dbReference type="InterPro" id="IPR001841">
    <property type="entry name" value="Znf_RING"/>
</dbReference>
<dbReference type="PANTHER" id="PTHR43557">
    <property type="entry name" value="APOPTOSIS-INDUCING FACTOR 1"/>
    <property type="match status" value="1"/>
</dbReference>
<evidence type="ECO:0000256" key="5">
    <source>
        <dbReference type="ARBA" id="ARBA00022771"/>
    </source>
</evidence>
<keyword evidence="9" id="KW-0560">Oxidoreductase</keyword>
<keyword evidence="6" id="KW-0498">Mitosis</keyword>
<evidence type="ECO:0000256" key="4">
    <source>
        <dbReference type="ARBA" id="ARBA00022630"/>
    </source>
</evidence>
<name>A0A915EXT3_9CEST</name>
<proteinExistence type="inferred from homology"/>
<feature type="domain" description="RING-type" evidence="13">
    <location>
        <begin position="865"/>
        <end position="919"/>
    </location>
</feature>
<keyword evidence="12" id="KW-0812">Transmembrane</keyword>
<feature type="region of interest" description="Disordered" evidence="11">
    <location>
        <begin position="214"/>
        <end position="246"/>
    </location>
</feature>
<dbReference type="GO" id="GO:0012501">
    <property type="term" value="P:programmed cell death"/>
    <property type="evidence" value="ECO:0007669"/>
    <property type="project" value="TreeGrafter"/>
</dbReference>
<dbReference type="SUPFAM" id="SSF55424">
    <property type="entry name" value="FAD/NAD-linked reductases, dimerisation (C-terminal) domain"/>
    <property type="match status" value="1"/>
</dbReference>
<accession>A0A915EXT3</accession>
<evidence type="ECO:0000256" key="10">
    <source>
        <dbReference type="PROSITE-ProRule" id="PRU00175"/>
    </source>
</evidence>
<feature type="transmembrane region" description="Helical" evidence="12">
    <location>
        <begin position="82"/>
        <end position="99"/>
    </location>
</feature>
<protein>
    <recommendedName>
        <fullName evidence="2">Anaphase-promoting complex subunit 11</fullName>
    </recommendedName>
</protein>
<dbReference type="GO" id="GO:0061630">
    <property type="term" value="F:ubiquitin protein ligase activity"/>
    <property type="evidence" value="ECO:0007669"/>
    <property type="project" value="InterPro"/>
</dbReference>
<dbReference type="GO" id="GO:0051301">
    <property type="term" value="P:cell division"/>
    <property type="evidence" value="ECO:0007669"/>
    <property type="project" value="UniProtKB-KW"/>
</dbReference>
<dbReference type="PROSITE" id="PS50089">
    <property type="entry name" value="ZF_RING_2"/>
    <property type="match status" value="1"/>
</dbReference>
<evidence type="ECO:0000313" key="15">
    <source>
        <dbReference type="WBParaSite" id="maker-E.canG7_contigs_3012-snap-gene-0.56-mRNA-1"/>
    </source>
</evidence>
<reference evidence="15" key="1">
    <citation type="submission" date="2022-11" db="UniProtKB">
        <authorList>
            <consortium name="WormBaseParasite"/>
        </authorList>
    </citation>
    <scope>IDENTIFICATION</scope>
</reference>
<dbReference type="GO" id="GO:0097602">
    <property type="term" value="F:cullin family protein binding"/>
    <property type="evidence" value="ECO:0007669"/>
    <property type="project" value="InterPro"/>
</dbReference>
<dbReference type="WBParaSite" id="maker-E.canG7_contigs_3012-snap-gene-0.56-mRNA-1">
    <property type="protein sequence ID" value="maker-E.canG7_contigs_3012-snap-gene-0.56-mRNA-1"/>
    <property type="gene ID" value="EcG7_02974"/>
</dbReference>
<dbReference type="InterPro" id="IPR013083">
    <property type="entry name" value="Znf_RING/FYVE/PHD"/>
</dbReference>
<keyword evidence="7" id="KW-0274">FAD</keyword>
<sequence>MPGFLDRHKTGFTGTFWKCARIGERKSPYVAICCLSLALLVLCAMLHKLLARSLGQVLRSTRRSYKMPDPYRESYRPGFDPIVISGFLLVTVPIVWMAYDIAFETDKDIQPNLTGCLLLDMAYLLTKTIRNVLSSPKVRCLALTNASPSIPFSTKSTGQPRGPNFTFIRRLSRKPLSRDSTFAILFGVGVLGAVGSINLFLHWKANRYTDPSYNPVYEKRPSAKPKKSDSETAESTKGVSASPESVRLPPRVKHVIIGAGAAGINAARAIRSVDPLALVLLIAGDTNYGEEQVETEGGKTYPPPYIRPVLSGGLWWRSPERRQVMLDPLGDIRSHSWFYYEPLSFFIEPEELSEAKEGGICLLRGNPVVALHPKRHAITLADGQEIQYECCLLATGARPRTVPELGQCSHSGVDLVANKRVTYFRNIADYKHLQSVSDRLHKNGGRVAVLGSNQLACELATSFLEERRLTKEEKEANSPKDSAAFHVNQFLGFAVSHPMEDVLPPVLAQAVSDYETERGVVLSPSTTIVRASLVDPTNPAESRIRLTIHKREEGGVVKEEEDLIVDHVVCAVGNEPRTELGTKAGLELDPVNGGLLVNSELKSRDNIYVAGSVASYWDSELDCRRRVDHISASEDTGELAGLNMARSAPSPSHEVEDKLAEACVAPEKTYDPLPSARKYQTSLWFNIGKGAHYDCVGLVDSKNLITRTVFLEGEESSAVVFYLRPEDNRLMGVLLWNITDELFKDPEYVAPSRINLARSMVADRLILREDDDVLECAKQFDLGGEIAEHYAELKAFIEAKRAEDEAASAAVTALTDKKTELTEADSQVPARTKEVVVAETLENSNAINNWFGVATWRWCTNDSTCGICRNTFETCCADCKLPGDDCPLVWGQCSHCFHMHCIINWLNTRQSGQPCPLCRQEWKFRE</sequence>
<dbReference type="InterPro" id="IPR024991">
    <property type="entry name" value="RING-H2_APC11"/>
</dbReference>
<feature type="compositionally biased region" description="Polar residues" evidence="11">
    <location>
        <begin position="233"/>
        <end position="243"/>
    </location>
</feature>
<dbReference type="InterPro" id="IPR050446">
    <property type="entry name" value="FAD-oxidoreductase/Apoptosis"/>
</dbReference>
<evidence type="ECO:0000256" key="6">
    <source>
        <dbReference type="ARBA" id="ARBA00022776"/>
    </source>
</evidence>
<evidence type="ECO:0000256" key="12">
    <source>
        <dbReference type="SAM" id="Phobius"/>
    </source>
</evidence>
<evidence type="ECO:0000256" key="8">
    <source>
        <dbReference type="ARBA" id="ARBA00022833"/>
    </source>
</evidence>